<evidence type="ECO:0000256" key="1">
    <source>
        <dbReference type="SAM" id="Phobius"/>
    </source>
</evidence>
<gene>
    <name evidence="2" type="ORF">QFZ26_001969</name>
</gene>
<sequence length="149" mass="15407">MTRLINRVRVWFTLARRRAIQGFVVAAAPVLVTLGIITGDQVQHVLVITAAALQGFAGLLSLLNLSPAAAGTWFTTVGRGVIYSLAAAVAPAAAALGFFDERVSTNLLTGLSLGLTALAALVSVLNPPPDDGGASLEIPLSDLEPKHRA</sequence>
<comment type="caution">
    <text evidence="2">The sequence shown here is derived from an EMBL/GenBank/DDBJ whole genome shotgun (WGS) entry which is preliminary data.</text>
</comment>
<organism evidence="2 3">
    <name type="scientific">Agromyces ramosus</name>
    <dbReference type="NCBI Taxonomy" id="33879"/>
    <lineage>
        <taxon>Bacteria</taxon>
        <taxon>Bacillati</taxon>
        <taxon>Actinomycetota</taxon>
        <taxon>Actinomycetes</taxon>
        <taxon>Micrococcales</taxon>
        <taxon>Microbacteriaceae</taxon>
        <taxon>Agromyces</taxon>
    </lineage>
</organism>
<keyword evidence="1" id="KW-0812">Transmembrane</keyword>
<accession>A0ABU0RBL1</accession>
<name>A0ABU0RBL1_9MICO</name>
<feature type="transmembrane region" description="Helical" evidence="1">
    <location>
        <begin position="20"/>
        <end position="39"/>
    </location>
</feature>
<keyword evidence="3" id="KW-1185">Reference proteome</keyword>
<keyword evidence="1" id="KW-0472">Membrane</keyword>
<evidence type="ECO:0008006" key="4">
    <source>
        <dbReference type="Google" id="ProtNLM"/>
    </source>
</evidence>
<dbReference type="Proteomes" id="UP001239083">
    <property type="component" value="Unassembled WGS sequence"/>
</dbReference>
<feature type="transmembrane region" description="Helical" evidence="1">
    <location>
        <begin position="77"/>
        <end position="99"/>
    </location>
</feature>
<keyword evidence="1" id="KW-1133">Transmembrane helix</keyword>
<dbReference type="EMBL" id="JAUSYY010000001">
    <property type="protein sequence ID" value="MDQ0894414.1"/>
    <property type="molecule type" value="Genomic_DNA"/>
</dbReference>
<feature type="transmembrane region" description="Helical" evidence="1">
    <location>
        <begin position="105"/>
        <end position="125"/>
    </location>
</feature>
<proteinExistence type="predicted"/>
<evidence type="ECO:0000313" key="3">
    <source>
        <dbReference type="Proteomes" id="UP001239083"/>
    </source>
</evidence>
<protein>
    <recommendedName>
        <fullName evidence="4">MFS transporter</fullName>
    </recommendedName>
</protein>
<reference evidence="2 3" key="1">
    <citation type="submission" date="2023-07" db="EMBL/GenBank/DDBJ databases">
        <title>Comparative genomics of wheat-associated soil bacteria to identify genetic determinants of phenazine resistance.</title>
        <authorList>
            <person name="Mouncey N."/>
        </authorList>
    </citation>
    <scope>NUCLEOTIDE SEQUENCE [LARGE SCALE GENOMIC DNA]</scope>
    <source>
        <strain evidence="2 3">V3I3</strain>
    </source>
</reference>
<evidence type="ECO:0000313" key="2">
    <source>
        <dbReference type="EMBL" id="MDQ0894414.1"/>
    </source>
</evidence>
<feature type="transmembrane region" description="Helical" evidence="1">
    <location>
        <begin position="45"/>
        <end position="65"/>
    </location>
</feature>
<dbReference type="RefSeq" id="WP_307041643.1">
    <property type="nucleotide sequence ID" value="NZ_JAUSYY010000001.1"/>
</dbReference>